<name>A0A5M3M8D6_CONPW</name>
<sequence>MRVSMRLTLQHAELDDRPAGRQDSVTTERGVVTGRPSSPRVHLYGRAFLLR</sequence>
<gene>
    <name evidence="2" type="ORF">CONPUDRAFT_85299</name>
</gene>
<dbReference type="AlphaFoldDB" id="A0A5M3M8D6"/>
<keyword evidence="3" id="KW-1185">Reference proteome</keyword>
<accession>A0A5M3M8D6</accession>
<protein>
    <submittedName>
        <fullName evidence="2">Uncharacterized protein</fullName>
    </submittedName>
</protein>
<evidence type="ECO:0000313" key="3">
    <source>
        <dbReference type="Proteomes" id="UP000053558"/>
    </source>
</evidence>
<evidence type="ECO:0000256" key="1">
    <source>
        <dbReference type="SAM" id="MobiDB-lite"/>
    </source>
</evidence>
<feature type="non-terminal residue" evidence="2">
    <location>
        <position position="51"/>
    </location>
</feature>
<organism evidence="2 3">
    <name type="scientific">Coniophora puteana (strain RWD-64-598)</name>
    <name type="common">Brown rot fungus</name>
    <dbReference type="NCBI Taxonomy" id="741705"/>
    <lineage>
        <taxon>Eukaryota</taxon>
        <taxon>Fungi</taxon>
        <taxon>Dikarya</taxon>
        <taxon>Basidiomycota</taxon>
        <taxon>Agaricomycotina</taxon>
        <taxon>Agaricomycetes</taxon>
        <taxon>Agaricomycetidae</taxon>
        <taxon>Boletales</taxon>
        <taxon>Coniophorineae</taxon>
        <taxon>Coniophoraceae</taxon>
        <taxon>Coniophora</taxon>
    </lineage>
</organism>
<dbReference type="RefSeq" id="XP_007774217.1">
    <property type="nucleotide sequence ID" value="XM_007776027.1"/>
</dbReference>
<evidence type="ECO:0000313" key="2">
    <source>
        <dbReference type="EMBL" id="EIW75498.1"/>
    </source>
</evidence>
<dbReference type="GeneID" id="19210923"/>
<dbReference type="EMBL" id="JH711588">
    <property type="protein sequence ID" value="EIW75498.1"/>
    <property type="molecule type" value="Genomic_DNA"/>
</dbReference>
<reference evidence="3" key="1">
    <citation type="journal article" date="2012" name="Science">
        <title>The Paleozoic origin of enzymatic lignin decomposition reconstructed from 31 fungal genomes.</title>
        <authorList>
            <person name="Floudas D."/>
            <person name="Binder M."/>
            <person name="Riley R."/>
            <person name="Barry K."/>
            <person name="Blanchette R.A."/>
            <person name="Henrissat B."/>
            <person name="Martinez A.T."/>
            <person name="Otillar R."/>
            <person name="Spatafora J.W."/>
            <person name="Yadav J.S."/>
            <person name="Aerts A."/>
            <person name="Benoit I."/>
            <person name="Boyd A."/>
            <person name="Carlson A."/>
            <person name="Copeland A."/>
            <person name="Coutinho P.M."/>
            <person name="de Vries R.P."/>
            <person name="Ferreira P."/>
            <person name="Findley K."/>
            <person name="Foster B."/>
            <person name="Gaskell J."/>
            <person name="Glotzer D."/>
            <person name="Gorecki P."/>
            <person name="Heitman J."/>
            <person name="Hesse C."/>
            <person name="Hori C."/>
            <person name="Igarashi K."/>
            <person name="Jurgens J.A."/>
            <person name="Kallen N."/>
            <person name="Kersten P."/>
            <person name="Kohler A."/>
            <person name="Kuees U."/>
            <person name="Kumar T.K.A."/>
            <person name="Kuo A."/>
            <person name="LaButti K."/>
            <person name="Larrondo L.F."/>
            <person name="Lindquist E."/>
            <person name="Ling A."/>
            <person name="Lombard V."/>
            <person name="Lucas S."/>
            <person name="Lundell T."/>
            <person name="Martin R."/>
            <person name="McLaughlin D.J."/>
            <person name="Morgenstern I."/>
            <person name="Morin E."/>
            <person name="Murat C."/>
            <person name="Nagy L.G."/>
            <person name="Nolan M."/>
            <person name="Ohm R.A."/>
            <person name="Patyshakuliyeva A."/>
            <person name="Rokas A."/>
            <person name="Ruiz-Duenas F.J."/>
            <person name="Sabat G."/>
            <person name="Salamov A."/>
            <person name="Samejima M."/>
            <person name="Schmutz J."/>
            <person name="Slot J.C."/>
            <person name="St John F."/>
            <person name="Stenlid J."/>
            <person name="Sun H."/>
            <person name="Sun S."/>
            <person name="Syed K."/>
            <person name="Tsang A."/>
            <person name="Wiebenga A."/>
            <person name="Young D."/>
            <person name="Pisabarro A."/>
            <person name="Eastwood D.C."/>
            <person name="Martin F."/>
            <person name="Cullen D."/>
            <person name="Grigoriev I.V."/>
            <person name="Hibbett D.S."/>
        </authorList>
    </citation>
    <scope>NUCLEOTIDE SEQUENCE [LARGE SCALE GENOMIC DNA]</scope>
    <source>
        <strain evidence="3">RWD-64-598 SS2</strain>
    </source>
</reference>
<proteinExistence type="predicted"/>
<comment type="caution">
    <text evidence="2">The sequence shown here is derived from an EMBL/GenBank/DDBJ whole genome shotgun (WGS) entry which is preliminary data.</text>
</comment>
<dbReference type="KEGG" id="cput:CONPUDRAFT_85299"/>
<feature type="region of interest" description="Disordered" evidence="1">
    <location>
        <begin position="1"/>
        <end position="37"/>
    </location>
</feature>
<dbReference type="Proteomes" id="UP000053558">
    <property type="component" value="Unassembled WGS sequence"/>
</dbReference>